<dbReference type="InterPro" id="IPR001789">
    <property type="entry name" value="Sig_transdc_resp-reg_receiver"/>
</dbReference>
<dbReference type="CDD" id="cd00383">
    <property type="entry name" value="trans_reg_C"/>
    <property type="match status" value="1"/>
</dbReference>
<evidence type="ECO:0000313" key="11">
    <source>
        <dbReference type="Proteomes" id="UP000680304"/>
    </source>
</evidence>
<dbReference type="Pfam" id="PF00072">
    <property type="entry name" value="Response_reg"/>
    <property type="match status" value="1"/>
</dbReference>
<reference evidence="10 11" key="1">
    <citation type="submission" date="2021-04" db="EMBL/GenBank/DDBJ databases">
        <title>Draft genome sequence of Paenibacillus cisolokensis, LC2-13A.</title>
        <authorList>
            <person name="Uke A."/>
            <person name="Chhe C."/>
            <person name="Baramee S."/>
            <person name="Kosugi A."/>
        </authorList>
    </citation>
    <scope>NUCLEOTIDE SEQUENCE [LARGE SCALE GENOMIC DNA]</scope>
    <source>
        <strain evidence="10 11">LC2-13A</strain>
    </source>
</reference>
<evidence type="ECO:0000313" key="10">
    <source>
        <dbReference type="EMBL" id="GIQ65227.1"/>
    </source>
</evidence>
<dbReference type="PANTHER" id="PTHR48111:SF26">
    <property type="entry name" value="STAGE 0 SPORULATION PROTEIN A HOMOLOG"/>
    <property type="match status" value="1"/>
</dbReference>
<dbReference type="PROSITE" id="PS51755">
    <property type="entry name" value="OMPR_PHOB"/>
    <property type="match status" value="1"/>
</dbReference>
<dbReference type="SUPFAM" id="SSF52172">
    <property type="entry name" value="CheY-like"/>
    <property type="match status" value="1"/>
</dbReference>
<name>A0ABQ4NAG9_9BACL</name>
<dbReference type="EMBL" id="BOVJ01000124">
    <property type="protein sequence ID" value="GIQ65227.1"/>
    <property type="molecule type" value="Genomic_DNA"/>
</dbReference>
<dbReference type="InterPro" id="IPR016032">
    <property type="entry name" value="Sig_transdc_resp-reg_C-effctor"/>
</dbReference>
<feature type="domain" description="Response regulatory" evidence="8">
    <location>
        <begin position="3"/>
        <end position="116"/>
    </location>
</feature>
<dbReference type="Proteomes" id="UP000680304">
    <property type="component" value="Unassembled WGS sequence"/>
</dbReference>
<keyword evidence="1 6" id="KW-0597">Phosphoprotein</keyword>
<sequence>MKRILIIEDDRSIAELERDYLESHGFEADIETRGDAGLKRALQAEYDLIVLDVMLPGIDGFDICRQIRQRNNIPILLVSAKKDEIDKIRGLGLGADDYLTKPFSPGELVARVKAHLSRYERLTGEKTGGERISIRGLLIDKPARKVTVNGEEVPLTGKEYDLLLYMASHPNRVFEKHELFERVWGMDSAGDIATVTVHIRRLREKIEMEPSNPQYIETIWGVGYRFKV</sequence>
<dbReference type="CDD" id="cd17574">
    <property type="entry name" value="REC_OmpR"/>
    <property type="match status" value="1"/>
</dbReference>
<evidence type="ECO:0000256" key="4">
    <source>
        <dbReference type="ARBA" id="ARBA00023125"/>
    </source>
</evidence>
<keyword evidence="2" id="KW-0902">Two-component regulatory system</keyword>
<keyword evidence="3" id="KW-0805">Transcription regulation</keyword>
<dbReference type="PROSITE" id="PS50110">
    <property type="entry name" value="RESPONSE_REGULATORY"/>
    <property type="match status" value="1"/>
</dbReference>
<accession>A0ABQ4NAG9</accession>
<dbReference type="SUPFAM" id="SSF46894">
    <property type="entry name" value="C-terminal effector domain of the bipartite response regulators"/>
    <property type="match status" value="1"/>
</dbReference>
<evidence type="ECO:0000256" key="3">
    <source>
        <dbReference type="ARBA" id="ARBA00023015"/>
    </source>
</evidence>
<evidence type="ECO:0000256" key="1">
    <source>
        <dbReference type="ARBA" id="ARBA00022553"/>
    </source>
</evidence>
<organism evidence="10 11">
    <name type="scientific">Paenibacillus cisolokensis</name>
    <dbReference type="NCBI Taxonomy" id="1658519"/>
    <lineage>
        <taxon>Bacteria</taxon>
        <taxon>Bacillati</taxon>
        <taxon>Bacillota</taxon>
        <taxon>Bacilli</taxon>
        <taxon>Bacillales</taxon>
        <taxon>Paenibacillaceae</taxon>
        <taxon>Paenibacillus</taxon>
    </lineage>
</organism>
<dbReference type="Pfam" id="PF00486">
    <property type="entry name" value="Trans_reg_C"/>
    <property type="match status" value="1"/>
</dbReference>
<gene>
    <name evidence="10" type="ORF">PACILC2_37950</name>
</gene>
<dbReference type="Gene3D" id="1.10.10.10">
    <property type="entry name" value="Winged helix-like DNA-binding domain superfamily/Winged helix DNA-binding domain"/>
    <property type="match status" value="1"/>
</dbReference>
<evidence type="ECO:0000259" key="9">
    <source>
        <dbReference type="PROSITE" id="PS51755"/>
    </source>
</evidence>
<feature type="modified residue" description="4-aspartylphosphate" evidence="6">
    <location>
        <position position="52"/>
    </location>
</feature>
<evidence type="ECO:0000259" key="8">
    <source>
        <dbReference type="PROSITE" id="PS50110"/>
    </source>
</evidence>
<comment type="caution">
    <text evidence="10">The sequence shown here is derived from an EMBL/GenBank/DDBJ whole genome shotgun (WGS) entry which is preliminary data.</text>
</comment>
<dbReference type="InterPro" id="IPR011006">
    <property type="entry name" value="CheY-like_superfamily"/>
</dbReference>
<feature type="DNA-binding region" description="OmpR/PhoB-type" evidence="7">
    <location>
        <begin position="129"/>
        <end position="228"/>
    </location>
</feature>
<feature type="domain" description="OmpR/PhoB-type" evidence="9">
    <location>
        <begin position="129"/>
        <end position="228"/>
    </location>
</feature>
<dbReference type="SMART" id="SM00448">
    <property type="entry name" value="REC"/>
    <property type="match status" value="1"/>
</dbReference>
<evidence type="ECO:0000256" key="6">
    <source>
        <dbReference type="PROSITE-ProRule" id="PRU00169"/>
    </source>
</evidence>
<dbReference type="SMART" id="SM00862">
    <property type="entry name" value="Trans_reg_C"/>
    <property type="match status" value="1"/>
</dbReference>
<dbReference type="RefSeq" id="WP_062492644.1">
    <property type="nucleotide sequence ID" value="NZ_BOVJ01000124.1"/>
</dbReference>
<dbReference type="Gene3D" id="6.10.250.690">
    <property type="match status" value="1"/>
</dbReference>
<keyword evidence="4 7" id="KW-0238">DNA-binding</keyword>
<keyword evidence="5" id="KW-0804">Transcription</keyword>
<protein>
    <submittedName>
        <fullName evidence="10">DNA-binding response regulator</fullName>
    </submittedName>
</protein>
<dbReference type="GO" id="GO:0003677">
    <property type="term" value="F:DNA binding"/>
    <property type="evidence" value="ECO:0007669"/>
    <property type="project" value="UniProtKB-KW"/>
</dbReference>
<dbReference type="PANTHER" id="PTHR48111">
    <property type="entry name" value="REGULATOR OF RPOS"/>
    <property type="match status" value="1"/>
</dbReference>
<dbReference type="Gene3D" id="3.40.50.2300">
    <property type="match status" value="1"/>
</dbReference>
<evidence type="ECO:0000256" key="7">
    <source>
        <dbReference type="PROSITE-ProRule" id="PRU01091"/>
    </source>
</evidence>
<dbReference type="InterPro" id="IPR001867">
    <property type="entry name" value="OmpR/PhoB-type_DNA-bd"/>
</dbReference>
<keyword evidence="11" id="KW-1185">Reference proteome</keyword>
<proteinExistence type="predicted"/>
<dbReference type="InterPro" id="IPR039420">
    <property type="entry name" value="WalR-like"/>
</dbReference>
<evidence type="ECO:0000256" key="2">
    <source>
        <dbReference type="ARBA" id="ARBA00023012"/>
    </source>
</evidence>
<dbReference type="InterPro" id="IPR036388">
    <property type="entry name" value="WH-like_DNA-bd_sf"/>
</dbReference>
<evidence type="ECO:0000256" key="5">
    <source>
        <dbReference type="ARBA" id="ARBA00023163"/>
    </source>
</evidence>